<accession>A0ABR0YYM1</accession>
<dbReference type="PANTHER" id="PTHR13477:SF0">
    <property type="entry name" value="LARGE RIBOSOMAL SUBUNIT PROTEIN ML49"/>
    <property type="match status" value="1"/>
</dbReference>
<name>A0ABR0YYM1_HUSHU</name>
<dbReference type="Gene3D" id="3.30.780.10">
    <property type="entry name" value="SUI1-like domain"/>
    <property type="match status" value="1"/>
</dbReference>
<keyword evidence="3 9" id="KW-0689">Ribosomal protein</keyword>
<proteinExistence type="inferred from homology"/>
<dbReference type="Proteomes" id="UP001369086">
    <property type="component" value="Unassembled WGS sequence"/>
</dbReference>
<dbReference type="Pfam" id="PF05046">
    <property type="entry name" value="Img2"/>
    <property type="match status" value="1"/>
</dbReference>
<evidence type="ECO:0000256" key="7">
    <source>
        <dbReference type="ARBA" id="ARBA00035545"/>
    </source>
</evidence>
<evidence type="ECO:0000256" key="6">
    <source>
        <dbReference type="ARBA" id="ARBA00035191"/>
    </source>
</evidence>
<evidence type="ECO:0000313" key="9">
    <source>
        <dbReference type="EMBL" id="KAK6477672.1"/>
    </source>
</evidence>
<evidence type="ECO:0000313" key="10">
    <source>
        <dbReference type="Proteomes" id="UP001369086"/>
    </source>
</evidence>
<sequence length="169" mass="18955">MAGVGYLGLRNAIKCLKSARSTASLQHYSASAAAGPHYPGIVESTDEYRFVERLIPPSRVPEPPKHQQYPTPSGWTPPSAEPPPLPYTVRRSRMHNIPVYTDITHGNRKMTVIRKISGDIWALEQEVKSYLTQLTGKCPPTQVNEVTMSIRVKGYYDTELKAWLTEKGF</sequence>
<dbReference type="GO" id="GO:0005840">
    <property type="term" value="C:ribosome"/>
    <property type="evidence" value="ECO:0007669"/>
    <property type="project" value="UniProtKB-KW"/>
</dbReference>
<evidence type="ECO:0000256" key="8">
    <source>
        <dbReference type="SAM" id="MobiDB-lite"/>
    </source>
</evidence>
<evidence type="ECO:0000256" key="1">
    <source>
        <dbReference type="ARBA" id="ARBA00004173"/>
    </source>
</evidence>
<comment type="similarity">
    <text evidence="2">Belongs to the mitochondrion-specific ribosomal protein mL49 family.</text>
</comment>
<comment type="caution">
    <text evidence="9">The sequence shown here is derived from an EMBL/GenBank/DDBJ whole genome shotgun (WGS) entry which is preliminary data.</text>
</comment>
<keyword evidence="5" id="KW-0687">Ribonucleoprotein</keyword>
<protein>
    <recommendedName>
        <fullName evidence="6">Large ribosomal subunit protein mL49</fullName>
    </recommendedName>
    <alternativeName>
        <fullName evidence="7">39S ribosomal protein L49, mitochondrial</fullName>
    </alternativeName>
</protein>
<keyword evidence="10" id="KW-1185">Reference proteome</keyword>
<feature type="region of interest" description="Disordered" evidence="8">
    <location>
        <begin position="56"/>
        <end position="81"/>
    </location>
</feature>
<comment type="subcellular location">
    <subcellularLocation>
        <location evidence="1">Mitochondrion</location>
    </subcellularLocation>
</comment>
<dbReference type="EMBL" id="JAHFZB010000020">
    <property type="protein sequence ID" value="KAK6477672.1"/>
    <property type="molecule type" value="Genomic_DNA"/>
</dbReference>
<dbReference type="InterPro" id="IPR007740">
    <property type="entry name" value="Ribosomal_mL49"/>
</dbReference>
<organism evidence="9 10">
    <name type="scientific">Huso huso</name>
    <name type="common">Beluga</name>
    <name type="synonym">Acipenser huso</name>
    <dbReference type="NCBI Taxonomy" id="61971"/>
    <lineage>
        <taxon>Eukaryota</taxon>
        <taxon>Metazoa</taxon>
        <taxon>Chordata</taxon>
        <taxon>Craniata</taxon>
        <taxon>Vertebrata</taxon>
        <taxon>Euteleostomi</taxon>
        <taxon>Actinopterygii</taxon>
        <taxon>Chondrostei</taxon>
        <taxon>Acipenseriformes</taxon>
        <taxon>Acipenseridae</taxon>
        <taxon>Huso</taxon>
    </lineage>
</organism>
<evidence type="ECO:0000256" key="2">
    <source>
        <dbReference type="ARBA" id="ARBA00005677"/>
    </source>
</evidence>
<evidence type="ECO:0000256" key="4">
    <source>
        <dbReference type="ARBA" id="ARBA00023128"/>
    </source>
</evidence>
<evidence type="ECO:0000256" key="5">
    <source>
        <dbReference type="ARBA" id="ARBA00023274"/>
    </source>
</evidence>
<reference evidence="9 10" key="1">
    <citation type="submission" date="2021-05" db="EMBL/GenBank/DDBJ databases">
        <authorList>
            <person name="Zahm M."/>
            <person name="Klopp C."/>
            <person name="Cabau C."/>
            <person name="Kuhl H."/>
            <person name="Suciu R."/>
            <person name="Ciorpac M."/>
            <person name="Holostenco D."/>
            <person name="Gessner J."/>
            <person name="Wuertz S."/>
            <person name="Hohne C."/>
            <person name="Stock M."/>
            <person name="Gislard M."/>
            <person name="Lluch J."/>
            <person name="Milhes M."/>
            <person name="Lampietro C."/>
            <person name="Lopez Roques C."/>
            <person name="Donnadieu C."/>
            <person name="Du K."/>
            <person name="Schartl M."/>
            <person name="Guiguen Y."/>
        </authorList>
    </citation>
    <scope>NUCLEOTIDE SEQUENCE [LARGE SCALE GENOMIC DNA]</scope>
    <source>
        <strain evidence="9">Hh-F2</strain>
        <tissue evidence="9">Blood</tissue>
    </source>
</reference>
<gene>
    <name evidence="9" type="ORF">HHUSO_G21241</name>
</gene>
<evidence type="ECO:0000256" key="3">
    <source>
        <dbReference type="ARBA" id="ARBA00022980"/>
    </source>
</evidence>
<dbReference type="PANTHER" id="PTHR13477">
    <property type="entry name" value="MITOCHONDRIAL 39S RIBOSOMAL PROTEIN L49"/>
    <property type="match status" value="1"/>
</dbReference>
<keyword evidence="4" id="KW-0496">Mitochondrion</keyword>